<name>A0A916YNF5_9BACL</name>
<dbReference type="EMBL" id="BMHP01000001">
    <property type="protein sequence ID" value="GGD53685.1"/>
    <property type="molecule type" value="Genomic_DNA"/>
</dbReference>
<keyword evidence="16" id="KW-1185">Reference proteome</keyword>
<keyword evidence="5" id="KW-0597">Phosphoprotein</keyword>
<dbReference type="SMART" id="SM00304">
    <property type="entry name" value="HAMP"/>
    <property type="match status" value="1"/>
</dbReference>
<evidence type="ECO:0000256" key="2">
    <source>
        <dbReference type="ARBA" id="ARBA00004651"/>
    </source>
</evidence>
<dbReference type="RefSeq" id="WP_188989508.1">
    <property type="nucleotide sequence ID" value="NZ_BMHP01000001.1"/>
</dbReference>
<gene>
    <name evidence="15" type="primary">yesM</name>
    <name evidence="15" type="ORF">GCM10010911_09040</name>
</gene>
<dbReference type="InterPro" id="IPR010559">
    <property type="entry name" value="Sig_transdc_His_kin_internal"/>
</dbReference>
<keyword evidence="7" id="KW-0547">Nucleotide-binding</keyword>
<dbReference type="InterPro" id="IPR003660">
    <property type="entry name" value="HAMP_dom"/>
</dbReference>
<dbReference type="PROSITE" id="PS50109">
    <property type="entry name" value="HIS_KIN"/>
    <property type="match status" value="1"/>
</dbReference>
<proteinExistence type="predicted"/>
<comment type="catalytic activity">
    <reaction evidence="1">
        <text>ATP + protein L-histidine = ADP + protein N-phospho-L-histidine.</text>
        <dbReference type="EC" id="2.7.13.3"/>
    </reaction>
</comment>
<keyword evidence="11 12" id="KW-0472">Membrane</keyword>
<comment type="caution">
    <text evidence="15">The sequence shown here is derived from an EMBL/GenBank/DDBJ whole genome shotgun (WGS) entry which is preliminary data.</text>
</comment>
<feature type="domain" description="HAMP" evidence="14">
    <location>
        <begin position="300"/>
        <end position="352"/>
    </location>
</feature>
<dbReference type="AlphaFoldDB" id="A0A916YNF5"/>
<keyword evidence="12" id="KW-0812">Transmembrane</keyword>
<organism evidence="15 16">
    <name type="scientific">Paenibacillus nasutitermitis</name>
    <dbReference type="NCBI Taxonomy" id="1652958"/>
    <lineage>
        <taxon>Bacteria</taxon>
        <taxon>Bacillati</taxon>
        <taxon>Bacillota</taxon>
        <taxon>Bacilli</taxon>
        <taxon>Bacillales</taxon>
        <taxon>Paenibacillaceae</taxon>
        <taxon>Paenibacillus</taxon>
    </lineage>
</organism>
<feature type="domain" description="Histidine kinase" evidence="13">
    <location>
        <begin position="462"/>
        <end position="558"/>
    </location>
</feature>
<dbReference type="GO" id="GO:0000155">
    <property type="term" value="F:phosphorelay sensor kinase activity"/>
    <property type="evidence" value="ECO:0007669"/>
    <property type="project" value="InterPro"/>
</dbReference>
<feature type="transmembrane region" description="Helical" evidence="12">
    <location>
        <begin position="276"/>
        <end position="299"/>
    </location>
</feature>
<keyword evidence="12" id="KW-1133">Transmembrane helix</keyword>
<dbReference type="InterPro" id="IPR003594">
    <property type="entry name" value="HATPase_dom"/>
</dbReference>
<dbReference type="PANTHER" id="PTHR34220:SF7">
    <property type="entry name" value="SENSOR HISTIDINE KINASE YPDA"/>
    <property type="match status" value="1"/>
</dbReference>
<keyword evidence="9" id="KW-0067">ATP-binding</keyword>
<keyword evidence="10" id="KW-0902">Two-component regulatory system</keyword>
<reference evidence="15" key="1">
    <citation type="journal article" date="2014" name="Int. J. Syst. Evol. Microbiol.">
        <title>Complete genome sequence of Corynebacterium casei LMG S-19264T (=DSM 44701T), isolated from a smear-ripened cheese.</title>
        <authorList>
            <consortium name="US DOE Joint Genome Institute (JGI-PGF)"/>
            <person name="Walter F."/>
            <person name="Albersmeier A."/>
            <person name="Kalinowski J."/>
            <person name="Ruckert C."/>
        </authorList>
    </citation>
    <scope>NUCLEOTIDE SEQUENCE</scope>
    <source>
        <strain evidence="15">CGMCC 1.15178</strain>
    </source>
</reference>
<evidence type="ECO:0000256" key="11">
    <source>
        <dbReference type="ARBA" id="ARBA00023136"/>
    </source>
</evidence>
<evidence type="ECO:0000256" key="5">
    <source>
        <dbReference type="ARBA" id="ARBA00022553"/>
    </source>
</evidence>
<comment type="subcellular location">
    <subcellularLocation>
        <location evidence="2">Cell membrane</location>
        <topology evidence="2">Multi-pass membrane protein</topology>
    </subcellularLocation>
</comment>
<evidence type="ECO:0000256" key="10">
    <source>
        <dbReference type="ARBA" id="ARBA00023012"/>
    </source>
</evidence>
<dbReference type="InterPro" id="IPR005467">
    <property type="entry name" value="His_kinase_dom"/>
</dbReference>
<evidence type="ECO:0000256" key="4">
    <source>
        <dbReference type="ARBA" id="ARBA00022475"/>
    </source>
</evidence>
<dbReference type="PROSITE" id="PS50885">
    <property type="entry name" value="HAMP"/>
    <property type="match status" value="1"/>
</dbReference>
<dbReference type="Pfam" id="PF02518">
    <property type="entry name" value="HATPase_c"/>
    <property type="match status" value="1"/>
</dbReference>
<sequence length="565" mass="64171">MPDIKPLWRRMNGKLFYKMIVVYSLLTVIPMITIISLFYVRTTDILEKKIQTSSRQTLVETTDKIDGILKLMEQQALRLSNTLPLNKILNNDFDPDTSPLSDEERAGLIEELLRDIGSEMNVSDLIDEIYVFNLEGQAYASTKAIEVTSFPALTYIAHQQEPGTLGWSFFTDHKRVCSALEVINKATDKVTGYIVFMLKPDLFTDTYSSYTSGDFMITNSNSLVLSARNADLIDTKIKLEQVGDDMVVNRRSSYYTGFTYISFLPKKELNGEITDLAYYAIGITLAAWLVVFILTFIILRHITKPLVRLSNLMRKAEREEFFQISGITTNDEIAQLCRSFNQLMEKIKFLIQQVYQVELLKKEADLKVVKMHLNPHFLYNTLESISIMARGNEAAEIPKMIDLLAKILRSSLMPKNDYVPLEAEIQLASSYLQLHKYRYKEKLQWSSEVETGLDALLVPKLILQPIVENAIKHGIEHVHHTGRVVIRAYEHQFDLVLEVEDSGPGFQKLNSSHAGGFGTGLDNVASRLRLLFGGKYGITITEGTKGGTVIRIRLPIMMTEREAAQ</sequence>
<accession>A0A916YNF5</accession>
<dbReference type="PANTHER" id="PTHR34220">
    <property type="entry name" value="SENSOR HISTIDINE KINASE YPDA"/>
    <property type="match status" value="1"/>
</dbReference>
<feature type="transmembrane region" description="Helical" evidence="12">
    <location>
        <begin position="20"/>
        <end position="40"/>
    </location>
</feature>
<evidence type="ECO:0000259" key="13">
    <source>
        <dbReference type="PROSITE" id="PS50109"/>
    </source>
</evidence>
<evidence type="ECO:0000256" key="9">
    <source>
        <dbReference type="ARBA" id="ARBA00022840"/>
    </source>
</evidence>
<reference evidence="15" key="2">
    <citation type="submission" date="2020-09" db="EMBL/GenBank/DDBJ databases">
        <authorList>
            <person name="Sun Q."/>
            <person name="Zhou Y."/>
        </authorList>
    </citation>
    <scope>NUCLEOTIDE SEQUENCE</scope>
    <source>
        <strain evidence="15">CGMCC 1.15178</strain>
    </source>
</reference>
<dbReference type="InterPro" id="IPR036890">
    <property type="entry name" value="HATPase_C_sf"/>
</dbReference>
<evidence type="ECO:0000313" key="15">
    <source>
        <dbReference type="EMBL" id="GGD53685.1"/>
    </source>
</evidence>
<dbReference type="CDD" id="cd06225">
    <property type="entry name" value="HAMP"/>
    <property type="match status" value="1"/>
</dbReference>
<evidence type="ECO:0000256" key="3">
    <source>
        <dbReference type="ARBA" id="ARBA00012438"/>
    </source>
</evidence>
<evidence type="ECO:0000256" key="8">
    <source>
        <dbReference type="ARBA" id="ARBA00022777"/>
    </source>
</evidence>
<keyword evidence="8 15" id="KW-0418">Kinase</keyword>
<keyword evidence="6" id="KW-0808">Transferase</keyword>
<keyword evidence="4" id="KW-1003">Cell membrane</keyword>
<dbReference type="Proteomes" id="UP000612456">
    <property type="component" value="Unassembled WGS sequence"/>
</dbReference>
<dbReference type="Gene3D" id="6.10.340.10">
    <property type="match status" value="1"/>
</dbReference>
<protein>
    <recommendedName>
        <fullName evidence="3">histidine kinase</fullName>
        <ecNumber evidence="3">2.7.13.3</ecNumber>
    </recommendedName>
</protein>
<dbReference type="GO" id="GO:0005524">
    <property type="term" value="F:ATP binding"/>
    <property type="evidence" value="ECO:0007669"/>
    <property type="project" value="UniProtKB-KW"/>
</dbReference>
<evidence type="ECO:0000256" key="6">
    <source>
        <dbReference type="ARBA" id="ARBA00022679"/>
    </source>
</evidence>
<dbReference type="EC" id="2.7.13.3" evidence="3"/>
<evidence type="ECO:0000256" key="12">
    <source>
        <dbReference type="SAM" id="Phobius"/>
    </source>
</evidence>
<evidence type="ECO:0000259" key="14">
    <source>
        <dbReference type="PROSITE" id="PS50885"/>
    </source>
</evidence>
<dbReference type="InterPro" id="IPR050640">
    <property type="entry name" value="Bact_2-comp_sensor_kinase"/>
</dbReference>
<dbReference type="SUPFAM" id="SSF158472">
    <property type="entry name" value="HAMP domain-like"/>
    <property type="match status" value="1"/>
</dbReference>
<evidence type="ECO:0000313" key="16">
    <source>
        <dbReference type="Proteomes" id="UP000612456"/>
    </source>
</evidence>
<dbReference type="Pfam" id="PF06580">
    <property type="entry name" value="His_kinase"/>
    <property type="match status" value="1"/>
</dbReference>
<dbReference type="Gene3D" id="3.30.565.10">
    <property type="entry name" value="Histidine kinase-like ATPase, C-terminal domain"/>
    <property type="match status" value="1"/>
</dbReference>
<evidence type="ECO:0000256" key="7">
    <source>
        <dbReference type="ARBA" id="ARBA00022741"/>
    </source>
</evidence>
<evidence type="ECO:0000256" key="1">
    <source>
        <dbReference type="ARBA" id="ARBA00000085"/>
    </source>
</evidence>
<dbReference type="SMART" id="SM00387">
    <property type="entry name" value="HATPase_c"/>
    <property type="match status" value="1"/>
</dbReference>
<dbReference type="SUPFAM" id="SSF55874">
    <property type="entry name" value="ATPase domain of HSP90 chaperone/DNA topoisomerase II/histidine kinase"/>
    <property type="match status" value="1"/>
</dbReference>
<dbReference type="GO" id="GO:0005886">
    <property type="term" value="C:plasma membrane"/>
    <property type="evidence" value="ECO:0007669"/>
    <property type="project" value="UniProtKB-SubCell"/>
</dbReference>